<sequence length="79" mass="8441">MSRTVSQKLQTAPNASPPVVPLCQSANFWHPHLVQPRGACTAASATNISTAWKTYPPVSDTSRWTALTRGPAAGRRPGE</sequence>
<dbReference type="AlphaFoldDB" id="A0A2G9QL43"/>
<keyword evidence="2" id="KW-1185">Reference proteome</keyword>
<evidence type="ECO:0000313" key="2">
    <source>
        <dbReference type="Proteomes" id="UP000228934"/>
    </source>
</evidence>
<gene>
    <name evidence="1" type="ORF">AB205_0193170</name>
</gene>
<evidence type="ECO:0000313" key="1">
    <source>
        <dbReference type="EMBL" id="PIO16286.1"/>
    </source>
</evidence>
<accession>A0A2G9QL43</accession>
<name>A0A2G9QL43_AQUCT</name>
<organism evidence="1 2">
    <name type="scientific">Aquarana catesbeiana</name>
    <name type="common">American bullfrog</name>
    <name type="synonym">Rana catesbeiana</name>
    <dbReference type="NCBI Taxonomy" id="8400"/>
    <lineage>
        <taxon>Eukaryota</taxon>
        <taxon>Metazoa</taxon>
        <taxon>Chordata</taxon>
        <taxon>Craniata</taxon>
        <taxon>Vertebrata</taxon>
        <taxon>Euteleostomi</taxon>
        <taxon>Amphibia</taxon>
        <taxon>Batrachia</taxon>
        <taxon>Anura</taxon>
        <taxon>Neobatrachia</taxon>
        <taxon>Ranoidea</taxon>
        <taxon>Ranidae</taxon>
        <taxon>Aquarana</taxon>
    </lineage>
</organism>
<dbReference type="OrthoDB" id="418358at2759"/>
<dbReference type="EMBL" id="KV965216">
    <property type="protein sequence ID" value="PIO16286.1"/>
    <property type="molecule type" value="Genomic_DNA"/>
</dbReference>
<protein>
    <submittedName>
        <fullName evidence="1">Uncharacterized protein</fullName>
    </submittedName>
</protein>
<proteinExistence type="predicted"/>
<dbReference type="Proteomes" id="UP000228934">
    <property type="component" value="Unassembled WGS sequence"/>
</dbReference>
<reference evidence="2" key="1">
    <citation type="journal article" date="2017" name="Nat. Commun.">
        <title>The North American bullfrog draft genome provides insight into hormonal regulation of long noncoding RNA.</title>
        <authorList>
            <person name="Hammond S.A."/>
            <person name="Warren R.L."/>
            <person name="Vandervalk B.P."/>
            <person name="Kucuk E."/>
            <person name="Khan H."/>
            <person name="Gibb E.A."/>
            <person name="Pandoh P."/>
            <person name="Kirk H."/>
            <person name="Zhao Y."/>
            <person name="Jones M."/>
            <person name="Mungall A.J."/>
            <person name="Coope R."/>
            <person name="Pleasance S."/>
            <person name="Moore R.A."/>
            <person name="Holt R.A."/>
            <person name="Round J.M."/>
            <person name="Ohora S."/>
            <person name="Walle B.V."/>
            <person name="Veldhoen N."/>
            <person name="Helbing C.C."/>
            <person name="Birol I."/>
        </authorList>
    </citation>
    <scope>NUCLEOTIDE SEQUENCE [LARGE SCALE GENOMIC DNA]</scope>
</reference>